<feature type="transmembrane region" description="Helical" evidence="1">
    <location>
        <begin position="188"/>
        <end position="208"/>
    </location>
</feature>
<evidence type="ECO:0000259" key="2">
    <source>
        <dbReference type="Pfam" id="PF20516"/>
    </source>
</evidence>
<dbReference type="Proteomes" id="UP000472727">
    <property type="component" value="Unassembled WGS sequence"/>
</dbReference>
<evidence type="ECO:0000313" key="3">
    <source>
        <dbReference type="EMBL" id="KAF3228819.1"/>
    </source>
</evidence>
<keyword evidence="1" id="KW-0472">Membrane</keyword>
<evidence type="ECO:0000313" key="4">
    <source>
        <dbReference type="Proteomes" id="UP000472727"/>
    </source>
</evidence>
<feature type="transmembrane region" description="Helical" evidence="1">
    <location>
        <begin position="220"/>
        <end position="240"/>
    </location>
</feature>
<name>A0A7C8R200_ORBOL</name>
<dbReference type="Pfam" id="PF20516">
    <property type="entry name" value="PDDEXK_12"/>
    <property type="match status" value="1"/>
</dbReference>
<keyword evidence="1" id="KW-0812">Transmembrane</keyword>
<dbReference type="InterPro" id="IPR046797">
    <property type="entry name" value="PDDEXK_12"/>
</dbReference>
<evidence type="ECO:0000256" key="1">
    <source>
        <dbReference type="SAM" id="Phobius"/>
    </source>
</evidence>
<dbReference type="AlphaFoldDB" id="A0A7C8R200"/>
<gene>
    <name evidence="3" type="ORF">TWF106_006340</name>
</gene>
<accession>A0A7C8R200</accession>
<dbReference type="EMBL" id="WIWS01000003">
    <property type="protein sequence ID" value="KAF3228819.1"/>
    <property type="molecule type" value="Genomic_DNA"/>
</dbReference>
<protein>
    <recommendedName>
        <fullName evidence="2">PD-(D/E)XK nuclease-like domain-containing protein</fullName>
    </recommendedName>
</protein>
<reference evidence="3 4" key="1">
    <citation type="submission" date="2019-06" db="EMBL/GenBank/DDBJ databases">
        <authorList>
            <person name="Palmer J.M."/>
        </authorList>
    </citation>
    <scope>NUCLEOTIDE SEQUENCE [LARGE SCALE GENOMIC DNA]</scope>
    <source>
        <strain evidence="3 4">TWF106</strain>
    </source>
</reference>
<feature type="domain" description="PD-(D/E)XK nuclease-like" evidence="2">
    <location>
        <begin position="132"/>
        <end position="236"/>
    </location>
</feature>
<sequence length="271" mass="29926">MAYRRSEMAACVPPFIFGHQNRRASKTIPPDVAGFGIRASPERLIQGSLAISMKTVAGTEYPVEYFAPSLFATESPYHENLLEHVKHQGVLGNRNFNKDTDEGGWPSQVTRGLPTEFANTCERSLFPPSEVDKTLSPTAHRTSQFSPAFCVIEVKAEGGDFQEAQTQAAVVGASILLKARQIGASPDVVPCVPAIVTIGHIWHLNLIYEEKKGIVVAGPWIIGNTLTFLGTLRVVLYTLFVKELRRYAIDTRGPNFVDESCRELLERRLEG</sequence>
<organism evidence="3 4">
    <name type="scientific">Orbilia oligospora</name>
    <name type="common">Nematode-trapping fungus</name>
    <name type="synonym">Arthrobotrys oligospora</name>
    <dbReference type="NCBI Taxonomy" id="2813651"/>
    <lineage>
        <taxon>Eukaryota</taxon>
        <taxon>Fungi</taxon>
        <taxon>Dikarya</taxon>
        <taxon>Ascomycota</taxon>
        <taxon>Pezizomycotina</taxon>
        <taxon>Orbiliomycetes</taxon>
        <taxon>Orbiliales</taxon>
        <taxon>Orbiliaceae</taxon>
        <taxon>Orbilia</taxon>
    </lineage>
</organism>
<keyword evidence="1" id="KW-1133">Transmembrane helix</keyword>
<comment type="caution">
    <text evidence="3">The sequence shown here is derived from an EMBL/GenBank/DDBJ whole genome shotgun (WGS) entry which is preliminary data.</text>
</comment>
<proteinExistence type="predicted"/>